<dbReference type="SUPFAM" id="SSF49785">
    <property type="entry name" value="Galactose-binding domain-like"/>
    <property type="match status" value="1"/>
</dbReference>
<dbReference type="PANTHER" id="PTHR45713">
    <property type="entry name" value="FTP DOMAIN-CONTAINING PROTEIN"/>
    <property type="match status" value="1"/>
</dbReference>
<evidence type="ECO:0000313" key="3">
    <source>
        <dbReference type="Proteomes" id="UP001286313"/>
    </source>
</evidence>
<keyword evidence="3" id="KW-1185">Reference proteome</keyword>
<evidence type="ECO:0000313" key="2">
    <source>
        <dbReference type="EMBL" id="KAK3887918.1"/>
    </source>
</evidence>
<reference evidence="2" key="1">
    <citation type="submission" date="2023-10" db="EMBL/GenBank/DDBJ databases">
        <title>Genome assemblies of two species of porcelain crab, Petrolisthes cinctipes and Petrolisthes manimaculis (Anomura: Porcellanidae).</title>
        <authorList>
            <person name="Angst P."/>
        </authorList>
    </citation>
    <scope>NUCLEOTIDE SEQUENCE</scope>
    <source>
        <strain evidence="2">PB745_01</strain>
        <tissue evidence="2">Gill</tissue>
    </source>
</reference>
<dbReference type="Proteomes" id="UP001286313">
    <property type="component" value="Unassembled WGS sequence"/>
</dbReference>
<gene>
    <name evidence="2" type="ORF">Pcinc_008001</name>
</gene>
<dbReference type="EMBL" id="JAWQEG010000601">
    <property type="protein sequence ID" value="KAK3887918.1"/>
    <property type="molecule type" value="Genomic_DNA"/>
</dbReference>
<accession>A0AAE1KXP7</accession>
<feature type="domain" description="F5/8 type C" evidence="1">
    <location>
        <begin position="86"/>
        <end position="209"/>
    </location>
</feature>
<name>A0AAE1KXP7_PETCI</name>
<evidence type="ECO:0000259" key="1">
    <source>
        <dbReference type="Pfam" id="PF00754"/>
    </source>
</evidence>
<sequence>MRCSLDQFTLAHNIPAVHACASVCLTTNSCRLYCLRLRLTGNECWTFSAVVNENWNGDPASSVTFDVCYSTWYHSGDITHFVSGISVSSKQYPINSGDKAVDGFGCEHHNEWCFHSETYEDDPSWWKADLGAPRSVTTIMVYPSHSHMVEFTITLGNSSDSSENPIFAQNLVESTTGEIMNFTVTTPMIGRYLEFKTNDNDQYLMICEVKIFS</sequence>
<dbReference type="PANTHER" id="PTHR45713:SF6">
    <property type="entry name" value="F5_8 TYPE C DOMAIN-CONTAINING PROTEIN"/>
    <property type="match status" value="1"/>
</dbReference>
<protein>
    <recommendedName>
        <fullName evidence="1">F5/8 type C domain-containing protein</fullName>
    </recommendedName>
</protein>
<dbReference type="Pfam" id="PF00754">
    <property type="entry name" value="F5_F8_type_C"/>
    <property type="match status" value="1"/>
</dbReference>
<comment type="caution">
    <text evidence="2">The sequence shown here is derived from an EMBL/GenBank/DDBJ whole genome shotgun (WGS) entry which is preliminary data.</text>
</comment>
<dbReference type="InterPro" id="IPR000421">
    <property type="entry name" value="FA58C"/>
</dbReference>
<organism evidence="2 3">
    <name type="scientific">Petrolisthes cinctipes</name>
    <name type="common">Flat porcelain crab</name>
    <dbReference type="NCBI Taxonomy" id="88211"/>
    <lineage>
        <taxon>Eukaryota</taxon>
        <taxon>Metazoa</taxon>
        <taxon>Ecdysozoa</taxon>
        <taxon>Arthropoda</taxon>
        <taxon>Crustacea</taxon>
        <taxon>Multicrustacea</taxon>
        <taxon>Malacostraca</taxon>
        <taxon>Eumalacostraca</taxon>
        <taxon>Eucarida</taxon>
        <taxon>Decapoda</taxon>
        <taxon>Pleocyemata</taxon>
        <taxon>Anomura</taxon>
        <taxon>Galatheoidea</taxon>
        <taxon>Porcellanidae</taxon>
        <taxon>Petrolisthes</taxon>
    </lineage>
</organism>
<dbReference type="InterPro" id="IPR008979">
    <property type="entry name" value="Galactose-bd-like_sf"/>
</dbReference>
<dbReference type="Gene3D" id="2.60.120.260">
    <property type="entry name" value="Galactose-binding domain-like"/>
    <property type="match status" value="1"/>
</dbReference>
<dbReference type="InterPro" id="IPR051941">
    <property type="entry name" value="BG_Antigen-Binding_Lectin"/>
</dbReference>
<dbReference type="AlphaFoldDB" id="A0AAE1KXP7"/>
<proteinExistence type="predicted"/>